<evidence type="ECO:0000313" key="3">
    <source>
        <dbReference type="Proteomes" id="UP000691718"/>
    </source>
</evidence>
<dbReference type="InterPro" id="IPR011611">
    <property type="entry name" value="PfkB_dom"/>
</dbReference>
<gene>
    <name evidence="2" type="ORF">PAPOLLO_LOCUS16752</name>
</gene>
<dbReference type="Pfam" id="PF00294">
    <property type="entry name" value="PfkB"/>
    <property type="match status" value="1"/>
</dbReference>
<dbReference type="PROSITE" id="PS00584">
    <property type="entry name" value="PFKB_KINASES_2"/>
    <property type="match status" value="1"/>
</dbReference>
<dbReference type="EMBL" id="CAJQZP010001125">
    <property type="protein sequence ID" value="CAG5017922.1"/>
    <property type="molecule type" value="Genomic_DNA"/>
</dbReference>
<dbReference type="AlphaFoldDB" id="A0A8S3XCX6"/>
<name>A0A8S3XCX6_PARAO</name>
<dbReference type="OrthoDB" id="198885at2759"/>
<protein>
    <submittedName>
        <fullName evidence="2">(apollo) hypothetical protein</fullName>
    </submittedName>
</protein>
<evidence type="ECO:0000313" key="2">
    <source>
        <dbReference type="EMBL" id="CAG5017922.1"/>
    </source>
</evidence>
<accession>A0A8S3XCX6</accession>
<comment type="caution">
    <text evidence="2">The sequence shown here is derived from an EMBL/GenBank/DDBJ whole genome shotgun (WGS) entry which is preliminary data.</text>
</comment>
<organism evidence="2 3">
    <name type="scientific">Parnassius apollo</name>
    <name type="common">Apollo butterfly</name>
    <name type="synonym">Papilio apollo</name>
    <dbReference type="NCBI Taxonomy" id="110799"/>
    <lineage>
        <taxon>Eukaryota</taxon>
        <taxon>Metazoa</taxon>
        <taxon>Ecdysozoa</taxon>
        <taxon>Arthropoda</taxon>
        <taxon>Hexapoda</taxon>
        <taxon>Insecta</taxon>
        <taxon>Pterygota</taxon>
        <taxon>Neoptera</taxon>
        <taxon>Endopterygota</taxon>
        <taxon>Lepidoptera</taxon>
        <taxon>Glossata</taxon>
        <taxon>Ditrysia</taxon>
        <taxon>Papilionoidea</taxon>
        <taxon>Papilionidae</taxon>
        <taxon>Parnassiinae</taxon>
        <taxon>Parnassini</taxon>
        <taxon>Parnassius</taxon>
        <taxon>Parnassius</taxon>
    </lineage>
</organism>
<dbReference type="GO" id="GO:0016301">
    <property type="term" value="F:kinase activity"/>
    <property type="evidence" value="ECO:0007669"/>
    <property type="project" value="InterPro"/>
</dbReference>
<evidence type="ECO:0000259" key="1">
    <source>
        <dbReference type="Pfam" id="PF00294"/>
    </source>
</evidence>
<feature type="domain" description="Carbohydrate kinase PfkB" evidence="1">
    <location>
        <begin position="16"/>
        <end position="119"/>
    </location>
</feature>
<reference evidence="2" key="1">
    <citation type="submission" date="2021-04" db="EMBL/GenBank/DDBJ databases">
        <authorList>
            <person name="Tunstrom K."/>
        </authorList>
    </citation>
    <scope>NUCLEOTIDE SEQUENCE</scope>
</reference>
<keyword evidence="3" id="KW-1185">Reference proteome</keyword>
<dbReference type="InterPro" id="IPR002173">
    <property type="entry name" value="Carboh/pur_kinase_PfkB_CS"/>
</dbReference>
<proteinExistence type="predicted"/>
<sequence>MAKFLEPNTLVEKTHDVKEITLLCKIVSQFVEVLIVTMGDKGVITVTKNINNKNETHNKILEVRSYTVHKLNNVDNVSGAGDCFASGFVHGVLLGYSEPYCVSLGFEAAKSALLCESTVPPEFQIPSNMIDRL</sequence>
<dbReference type="Proteomes" id="UP000691718">
    <property type="component" value="Unassembled WGS sequence"/>
</dbReference>